<organism evidence="8 9">
    <name type="scientific">Rubroshorea leprosula</name>
    <dbReference type="NCBI Taxonomy" id="152421"/>
    <lineage>
        <taxon>Eukaryota</taxon>
        <taxon>Viridiplantae</taxon>
        <taxon>Streptophyta</taxon>
        <taxon>Embryophyta</taxon>
        <taxon>Tracheophyta</taxon>
        <taxon>Spermatophyta</taxon>
        <taxon>Magnoliopsida</taxon>
        <taxon>eudicotyledons</taxon>
        <taxon>Gunneridae</taxon>
        <taxon>Pentapetalae</taxon>
        <taxon>rosids</taxon>
        <taxon>malvids</taxon>
        <taxon>Malvales</taxon>
        <taxon>Dipterocarpaceae</taxon>
        <taxon>Rubroshorea</taxon>
    </lineage>
</organism>
<feature type="domain" description="NB-ARC" evidence="6">
    <location>
        <begin position="170"/>
        <end position="355"/>
    </location>
</feature>
<dbReference type="Pfam" id="PF00931">
    <property type="entry name" value="NB-ARC"/>
    <property type="match status" value="1"/>
</dbReference>
<accession>A0AAV5L898</accession>
<comment type="similarity">
    <text evidence="1">Belongs to the disease resistance NB-LRR family.</text>
</comment>
<evidence type="ECO:0000313" key="8">
    <source>
        <dbReference type="EMBL" id="GKV33300.1"/>
    </source>
</evidence>
<dbReference type="EMBL" id="BPVZ01000100">
    <property type="protein sequence ID" value="GKV33300.1"/>
    <property type="molecule type" value="Genomic_DNA"/>
</dbReference>
<dbReference type="Gene3D" id="3.40.50.300">
    <property type="entry name" value="P-loop containing nucleotide triphosphate hydrolases"/>
    <property type="match status" value="1"/>
</dbReference>
<name>A0AAV5L898_9ROSI</name>
<sequence length="953" mass="107053">MAEPTGTAVADKVVEKLVDRILNFILNPVTVVRKCNENVENLKIEVEKLKHERESVESHIEEVGRRGRLIDHKVQTWLTKAEEFIKAAEEPVRVGDEFANKECFFRLCPNPIPRYKLSKEAEKNSQDIVQHLEVARGFGPPLLSHAPPRQQDVAGVVEGFEEFPSRMAVLKQIMEALRSPTINTIGLFGTSGVGKTMFVKMVKGKAKKDSLFTAVAIATMTKDRDLKSIQEDIARDLGLDKLPFSTDTAPQVADSIRNKLMEEKKFLVIFDNIEEPDINFEEFGIPSVSQMKQYMEKKNEEGSSGQDDILRKILLTSRDGDVLSRMKNEKVQKFKLPELEDGEAWHLFKKIVGSKVESSDFQPMAKEIVEKCLGLPVAIAAVGNALEGEDEKGWQTALIELRKPTLQGTSSVVYKPIELSYNYLQGDELMRTFILCSLLGNDSSINDLLKYGMGLNLFQKVKTVEETRTKVLTLVRRLKLSSLLVHGHSNMHFGMHDQIREVALSIASRDHGVFALVDEDEEKDWPEKKTMENLKWIYLSNVHPELTSNGLKCPLLTFFHLSKKGCSLAVPTDLFTGTEGLKVLCLTKIDFQSMPSQIPLIPTKLKTLLLDQCVFRVEALGAILGNLENLEVLSLAGCDIEELPKEVEKLTKLKLLDVSDCTKLKVIPRQVLARLSKLEELKMGNSFDQWDDVEGGNARIAELTELRMLTALEVCIPNFQETLFPENLERFKIFIGIVRRNFWEPRSDYSWDSNSWNSPFESSKIMKLKLEGASIKFDDSVKKLLKKTEDLSLEGLNGVENLVSGRLLPSHVFPMLEVLTLSNLQKMEKICHGLTGAAPFKVLSKITVVGCHQLKNLFSFSMARQLQLQEITVENCDNIAEIIDDVEEQGNGNDIVEESEGCKLGNKLRSLTLKDLPKLNSFFNGGNCSGFSLFNDKGDQLGFKFGLGSIAIQ</sequence>
<keyword evidence="5" id="KW-0175">Coiled coil</keyword>
<evidence type="ECO:0000259" key="6">
    <source>
        <dbReference type="Pfam" id="PF00931"/>
    </source>
</evidence>
<dbReference type="Gene3D" id="1.10.8.430">
    <property type="entry name" value="Helical domain of apoptotic protease-activating factors"/>
    <property type="match status" value="1"/>
</dbReference>
<dbReference type="Proteomes" id="UP001054252">
    <property type="component" value="Unassembled WGS sequence"/>
</dbReference>
<comment type="caution">
    <text evidence="8">The sequence shown here is derived from an EMBL/GenBank/DDBJ whole genome shotgun (WGS) entry which is preliminary data.</text>
</comment>
<dbReference type="PRINTS" id="PR00364">
    <property type="entry name" value="DISEASERSIST"/>
</dbReference>
<dbReference type="InterPro" id="IPR050905">
    <property type="entry name" value="Plant_NBS-LRR"/>
</dbReference>
<evidence type="ECO:0008006" key="10">
    <source>
        <dbReference type="Google" id="ProtNLM"/>
    </source>
</evidence>
<evidence type="ECO:0000256" key="2">
    <source>
        <dbReference type="ARBA" id="ARBA00022741"/>
    </source>
</evidence>
<evidence type="ECO:0000256" key="5">
    <source>
        <dbReference type="SAM" id="Coils"/>
    </source>
</evidence>
<reference evidence="8 9" key="1">
    <citation type="journal article" date="2021" name="Commun. Biol.">
        <title>The genome of Shorea leprosula (Dipterocarpaceae) highlights the ecological relevance of drought in aseasonal tropical rainforests.</title>
        <authorList>
            <person name="Ng K.K.S."/>
            <person name="Kobayashi M.J."/>
            <person name="Fawcett J.A."/>
            <person name="Hatakeyama M."/>
            <person name="Paape T."/>
            <person name="Ng C.H."/>
            <person name="Ang C.C."/>
            <person name="Tnah L.H."/>
            <person name="Lee C.T."/>
            <person name="Nishiyama T."/>
            <person name="Sese J."/>
            <person name="O'Brien M.J."/>
            <person name="Copetti D."/>
            <person name="Mohd Noor M.I."/>
            <person name="Ong R.C."/>
            <person name="Putra M."/>
            <person name="Sireger I.Z."/>
            <person name="Indrioko S."/>
            <person name="Kosugi Y."/>
            <person name="Izuno A."/>
            <person name="Isagi Y."/>
            <person name="Lee S.L."/>
            <person name="Shimizu K.K."/>
        </authorList>
    </citation>
    <scope>NUCLEOTIDE SEQUENCE [LARGE SCALE GENOMIC DNA]</scope>
    <source>
        <strain evidence="8">214</strain>
    </source>
</reference>
<dbReference type="InterPro" id="IPR057135">
    <property type="entry name" value="At4g27190-like_LRR"/>
</dbReference>
<evidence type="ECO:0000256" key="4">
    <source>
        <dbReference type="ARBA" id="ARBA00022840"/>
    </source>
</evidence>
<dbReference type="SUPFAM" id="SSF52540">
    <property type="entry name" value="P-loop containing nucleoside triphosphate hydrolases"/>
    <property type="match status" value="1"/>
</dbReference>
<gene>
    <name evidence="8" type="ORF">SLEP1_g41825</name>
</gene>
<dbReference type="Pfam" id="PF23247">
    <property type="entry name" value="LRR_RPS2"/>
    <property type="match status" value="1"/>
</dbReference>
<dbReference type="InterPro" id="IPR027417">
    <property type="entry name" value="P-loop_NTPase"/>
</dbReference>
<dbReference type="GO" id="GO:0043531">
    <property type="term" value="F:ADP binding"/>
    <property type="evidence" value="ECO:0007669"/>
    <property type="project" value="InterPro"/>
</dbReference>
<dbReference type="SUPFAM" id="SSF52058">
    <property type="entry name" value="L domain-like"/>
    <property type="match status" value="1"/>
</dbReference>
<protein>
    <recommendedName>
        <fullName evidence="10">NB-ARC domain-containing protein</fullName>
    </recommendedName>
</protein>
<evidence type="ECO:0000256" key="1">
    <source>
        <dbReference type="ARBA" id="ARBA00008894"/>
    </source>
</evidence>
<evidence type="ECO:0000259" key="7">
    <source>
        <dbReference type="Pfam" id="PF23247"/>
    </source>
</evidence>
<dbReference type="PANTHER" id="PTHR33463:SF198">
    <property type="entry name" value="RPP4C3"/>
    <property type="match status" value="1"/>
</dbReference>
<dbReference type="InterPro" id="IPR032675">
    <property type="entry name" value="LRR_dom_sf"/>
</dbReference>
<dbReference type="InterPro" id="IPR042197">
    <property type="entry name" value="Apaf_helical"/>
</dbReference>
<keyword evidence="4" id="KW-0067">ATP-binding</keyword>
<keyword evidence="9" id="KW-1185">Reference proteome</keyword>
<dbReference type="PANTHER" id="PTHR33463">
    <property type="entry name" value="NB-ARC DOMAIN-CONTAINING PROTEIN-RELATED"/>
    <property type="match status" value="1"/>
</dbReference>
<keyword evidence="3" id="KW-0611">Plant defense</keyword>
<keyword evidence="2" id="KW-0547">Nucleotide-binding</keyword>
<dbReference type="GO" id="GO:0006952">
    <property type="term" value="P:defense response"/>
    <property type="evidence" value="ECO:0007669"/>
    <property type="project" value="UniProtKB-KW"/>
</dbReference>
<dbReference type="InterPro" id="IPR002182">
    <property type="entry name" value="NB-ARC"/>
</dbReference>
<feature type="coiled-coil region" evidence="5">
    <location>
        <begin position="32"/>
        <end position="66"/>
    </location>
</feature>
<proteinExistence type="inferred from homology"/>
<evidence type="ECO:0000256" key="3">
    <source>
        <dbReference type="ARBA" id="ARBA00022821"/>
    </source>
</evidence>
<evidence type="ECO:0000313" key="9">
    <source>
        <dbReference type="Proteomes" id="UP001054252"/>
    </source>
</evidence>
<feature type="domain" description="Disease resistance protein At4g27190-like leucine-rich repeats" evidence="7">
    <location>
        <begin position="764"/>
        <end position="877"/>
    </location>
</feature>
<dbReference type="GO" id="GO:0005524">
    <property type="term" value="F:ATP binding"/>
    <property type="evidence" value="ECO:0007669"/>
    <property type="project" value="UniProtKB-KW"/>
</dbReference>
<dbReference type="Gene3D" id="3.80.10.10">
    <property type="entry name" value="Ribonuclease Inhibitor"/>
    <property type="match status" value="1"/>
</dbReference>
<dbReference type="AlphaFoldDB" id="A0AAV5L898"/>